<dbReference type="Pfam" id="PF01230">
    <property type="entry name" value="HIT"/>
    <property type="match status" value="1"/>
</dbReference>
<dbReference type="STRING" id="269796.Rru_A2901"/>
<dbReference type="PIRSF" id="PIRSF000714">
    <property type="entry name" value="HIT"/>
    <property type="match status" value="1"/>
</dbReference>
<comment type="caution">
    <text evidence="1">Lacks conserved residue(s) required for the propagation of feature annotation.</text>
</comment>
<sequence>MIDLDPRLAADTHPVTQWPLSQVRLMDDVRFPWLVLIPDRPGLVEIFDLPAEDQDKMWREVAHAAATLKTLSGAHKINIGALGNQVSQLHIHIIARRPDDGAWPGPVWGVGERQRYDQAELAEFLSGLRAQLIAPGQGIVEEGQTR</sequence>
<proteinExistence type="predicted"/>
<dbReference type="InterPro" id="IPR036265">
    <property type="entry name" value="HIT-like_sf"/>
</dbReference>
<protein>
    <submittedName>
        <fullName evidence="3">Histidine triad (HIT) protein</fullName>
    </submittedName>
</protein>
<dbReference type="PATRIC" id="fig|269796.9.peg.3010"/>
<keyword evidence="4" id="KW-1185">Reference proteome</keyword>
<evidence type="ECO:0000259" key="2">
    <source>
        <dbReference type="PROSITE" id="PS51084"/>
    </source>
</evidence>
<gene>
    <name evidence="3" type="ordered locus">Rru_A2901</name>
</gene>
<dbReference type="RefSeq" id="WP_011390651.1">
    <property type="nucleotide sequence ID" value="NC_007643.1"/>
</dbReference>
<feature type="domain" description="HIT" evidence="2">
    <location>
        <begin position="34"/>
        <end position="103"/>
    </location>
</feature>
<dbReference type="SUPFAM" id="SSF54197">
    <property type="entry name" value="HIT-like"/>
    <property type="match status" value="1"/>
</dbReference>
<evidence type="ECO:0000313" key="4">
    <source>
        <dbReference type="Proteomes" id="UP000001929"/>
    </source>
</evidence>
<name>Q2RQ97_RHORT</name>
<dbReference type="PROSITE" id="PS51084">
    <property type="entry name" value="HIT_2"/>
    <property type="match status" value="1"/>
</dbReference>
<dbReference type="KEGG" id="rru:Rru_A2901"/>
<dbReference type="AlphaFoldDB" id="Q2RQ97"/>
<evidence type="ECO:0000256" key="1">
    <source>
        <dbReference type="PROSITE-ProRule" id="PRU00464"/>
    </source>
</evidence>
<dbReference type="GO" id="GO:0003824">
    <property type="term" value="F:catalytic activity"/>
    <property type="evidence" value="ECO:0007669"/>
    <property type="project" value="InterPro"/>
</dbReference>
<dbReference type="Proteomes" id="UP000001929">
    <property type="component" value="Chromosome"/>
</dbReference>
<dbReference type="EnsemblBacteria" id="ABC23698">
    <property type="protein sequence ID" value="ABC23698"/>
    <property type="gene ID" value="Rru_A2901"/>
</dbReference>
<reference evidence="3 4" key="1">
    <citation type="journal article" date="2011" name="Stand. Genomic Sci.">
        <title>Complete genome sequence of Rhodospirillum rubrum type strain (S1).</title>
        <authorList>
            <person name="Munk A.C."/>
            <person name="Copeland A."/>
            <person name="Lucas S."/>
            <person name="Lapidus A."/>
            <person name="Del Rio T.G."/>
            <person name="Barry K."/>
            <person name="Detter J.C."/>
            <person name="Hammon N."/>
            <person name="Israni S."/>
            <person name="Pitluck S."/>
            <person name="Brettin T."/>
            <person name="Bruce D."/>
            <person name="Han C."/>
            <person name="Tapia R."/>
            <person name="Gilna P."/>
            <person name="Schmutz J."/>
            <person name="Larimer F."/>
            <person name="Land M."/>
            <person name="Kyrpides N.C."/>
            <person name="Mavromatis K."/>
            <person name="Richardson P."/>
            <person name="Rohde M."/>
            <person name="Goker M."/>
            <person name="Klenk H.P."/>
            <person name="Zhang Y."/>
            <person name="Roberts G.P."/>
            <person name="Reslewic S."/>
            <person name="Schwartz D.C."/>
        </authorList>
    </citation>
    <scope>NUCLEOTIDE SEQUENCE [LARGE SCALE GENOMIC DNA]</scope>
    <source>
        <strain evidence="4">ATCC 11170 / ATH 1.1.1 / DSM 467 / LMG 4362 / NCIMB 8255 / S1</strain>
    </source>
</reference>
<organism evidence="3 4">
    <name type="scientific">Rhodospirillum rubrum (strain ATCC 11170 / ATH 1.1.1 / DSM 467 / LMG 4362 / NCIMB 8255 / S1)</name>
    <dbReference type="NCBI Taxonomy" id="269796"/>
    <lineage>
        <taxon>Bacteria</taxon>
        <taxon>Pseudomonadati</taxon>
        <taxon>Pseudomonadota</taxon>
        <taxon>Alphaproteobacteria</taxon>
        <taxon>Rhodospirillales</taxon>
        <taxon>Rhodospirillaceae</taxon>
        <taxon>Rhodospirillum</taxon>
    </lineage>
</organism>
<dbReference type="InterPro" id="IPR011146">
    <property type="entry name" value="HIT-like"/>
</dbReference>
<dbReference type="HOGENOM" id="CLU_123330_0_0_5"/>
<dbReference type="eggNOG" id="COG0537">
    <property type="taxonomic scope" value="Bacteria"/>
</dbReference>
<dbReference type="InterPro" id="IPR026026">
    <property type="entry name" value="HIT_Hint"/>
</dbReference>
<dbReference type="EMBL" id="CP000230">
    <property type="protein sequence ID" value="ABC23698.1"/>
    <property type="molecule type" value="Genomic_DNA"/>
</dbReference>
<accession>Q2RQ97</accession>
<evidence type="ECO:0000313" key="3">
    <source>
        <dbReference type="EMBL" id="ABC23698.1"/>
    </source>
</evidence>
<dbReference type="Gene3D" id="3.30.428.10">
    <property type="entry name" value="HIT-like"/>
    <property type="match status" value="1"/>
</dbReference>
<dbReference type="PhylomeDB" id="Q2RQ97"/>